<organism evidence="2 3">
    <name type="scientific">Parendozoicomonas haliclonae</name>
    <dbReference type="NCBI Taxonomy" id="1960125"/>
    <lineage>
        <taxon>Bacteria</taxon>
        <taxon>Pseudomonadati</taxon>
        <taxon>Pseudomonadota</taxon>
        <taxon>Gammaproteobacteria</taxon>
        <taxon>Oceanospirillales</taxon>
        <taxon>Endozoicomonadaceae</taxon>
        <taxon>Parendozoicomonas</taxon>
    </lineage>
</organism>
<sequence>MADTTPALYELVFSGQAVPGADPQKVRNNAAKLFRAGPEQLEKLFSGATVVLKNKLDQATAESYQQKLKSAGLICTLRAMGQPAAATQAAPAPQPSEPAEPTSTASPTSTPAPAPAPAPKPAEEPVQSGWSVAPTGSDVNPHEPEPVPPMPDTSHLTLKEQKGYLFDQDDTPPPPAPDTSHLTLE</sequence>
<protein>
    <submittedName>
        <fullName evidence="2">Uncharacterized protein</fullName>
    </submittedName>
</protein>
<feature type="compositionally biased region" description="Low complexity" evidence="1">
    <location>
        <begin position="82"/>
        <end position="91"/>
    </location>
</feature>
<accession>A0A1X7AIC8</accession>
<name>A0A1X7AIC8_9GAMM</name>
<reference evidence="2 3" key="1">
    <citation type="submission" date="2017-03" db="EMBL/GenBank/DDBJ databases">
        <authorList>
            <person name="Afonso C.L."/>
            <person name="Miller P.J."/>
            <person name="Scott M.A."/>
            <person name="Spackman E."/>
            <person name="Goraichik I."/>
            <person name="Dimitrov K.M."/>
            <person name="Suarez D.L."/>
            <person name="Swayne D.E."/>
        </authorList>
    </citation>
    <scope>NUCLEOTIDE SEQUENCE [LARGE SCALE GENOMIC DNA]</scope>
    <source>
        <strain evidence="2">SB41UT1</strain>
    </source>
</reference>
<feature type="compositionally biased region" description="Pro residues" evidence="1">
    <location>
        <begin position="110"/>
        <end position="120"/>
    </location>
</feature>
<evidence type="ECO:0000313" key="2">
    <source>
        <dbReference type="EMBL" id="SMA43740.1"/>
    </source>
</evidence>
<gene>
    <name evidence="2" type="ORF">EHSB41UT_01654</name>
</gene>
<dbReference type="OrthoDB" id="9812349at2"/>
<proteinExistence type="predicted"/>
<keyword evidence="3" id="KW-1185">Reference proteome</keyword>
<dbReference type="Proteomes" id="UP000196573">
    <property type="component" value="Unassembled WGS sequence"/>
</dbReference>
<dbReference type="EMBL" id="FWPT01000003">
    <property type="protein sequence ID" value="SMA43740.1"/>
    <property type="molecule type" value="Genomic_DNA"/>
</dbReference>
<dbReference type="AlphaFoldDB" id="A0A1X7AIC8"/>
<evidence type="ECO:0000313" key="3">
    <source>
        <dbReference type="Proteomes" id="UP000196573"/>
    </source>
</evidence>
<feature type="compositionally biased region" description="Low complexity" evidence="1">
    <location>
        <begin position="99"/>
        <end position="109"/>
    </location>
</feature>
<dbReference type="RefSeq" id="WP_087108722.1">
    <property type="nucleotide sequence ID" value="NZ_FWPT01000003.1"/>
</dbReference>
<evidence type="ECO:0000256" key="1">
    <source>
        <dbReference type="SAM" id="MobiDB-lite"/>
    </source>
</evidence>
<feature type="region of interest" description="Disordered" evidence="1">
    <location>
        <begin position="82"/>
        <end position="185"/>
    </location>
</feature>